<dbReference type="InterPro" id="IPR039426">
    <property type="entry name" value="TonB-dep_rcpt-like"/>
</dbReference>
<keyword evidence="10 11" id="KW-0998">Cell outer membrane</keyword>
<comment type="caution">
    <text evidence="16">The sequence shown here is derived from an EMBL/GenBank/DDBJ whole genome shotgun (WGS) entry which is preliminary data.</text>
</comment>
<dbReference type="InterPro" id="IPR012910">
    <property type="entry name" value="Plug_dom"/>
</dbReference>
<evidence type="ECO:0000256" key="1">
    <source>
        <dbReference type="ARBA" id="ARBA00004571"/>
    </source>
</evidence>
<dbReference type="Pfam" id="PF07715">
    <property type="entry name" value="Plug"/>
    <property type="match status" value="1"/>
</dbReference>
<keyword evidence="4" id="KW-0410">Iron transport</keyword>
<dbReference type="PANTHER" id="PTHR32552">
    <property type="entry name" value="FERRICHROME IRON RECEPTOR-RELATED"/>
    <property type="match status" value="1"/>
</dbReference>
<keyword evidence="8 12" id="KW-0798">TonB box</keyword>
<keyword evidence="9 11" id="KW-0472">Membrane</keyword>
<dbReference type="SUPFAM" id="SSF56935">
    <property type="entry name" value="Porins"/>
    <property type="match status" value="1"/>
</dbReference>
<evidence type="ECO:0000259" key="14">
    <source>
        <dbReference type="Pfam" id="PF00593"/>
    </source>
</evidence>
<proteinExistence type="inferred from homology"/>
<evidence type="ECO:0000256" key="11">
    <source>
        <dbReference type="PROSITE-ProRule" id="PRU01360"/>
    </source>
</evidence>
<accession>A0A2W5L7I9</accession>
<evidence type="ECO:0000256" key="9">
    <source>
        <dbReference type="ARBA" id="ARBA00023136"/>
    </source>
</evidence>
<keyword evidence="5 11" id="KW-0812">Transmembrane</keyword>
<evidence type="ECO:0000256" key="13">
    <source>
        <dbReference type="SAM" id="SignalP"/>
    </source>
</evidence>
<keyword evidence="6" id="KW-0408">Iron</keyword>
<keyword evidence="13" id="KW-0732">Signal</keyword>
<dbReference type="Gene3D" id="2.40.170.20">
    <property type="entry name" value="TonB-dependent receptor, beta-barrel domain"/>
    <property type="match status" value="1"/>
</dbReference>
<comment type="similarity">
    <text evidence="11 12">Belongs to the TonB-dependent receptor family.</text>
</comment>
<evidence type="ECO:0000256" key="4">
    <source>
        <dbReference type="ARBA" id="ARBA00022496"/>
    </source>
</evidence>
<evidence type="ECO:0000256" key="5">
    <source>
        <dbReference type="ARBA" id="ARBA00022692"/>
    </source>
</evidence>
<evidence type="ECO:0000313" key="16">
    <source>
        <dbReference type="EMBL" id="PZQ24489.1"/>
    </source>
</evidence>
<keyword evidence="3 11" id="KW-1134">Transmembrane beta strand</keyword>
<evidence type="ECO:0000256" key="12">
    <source>
        <dbReference type="RuleBase" id="RU003357"/>
    </source>
</evidence>
<comment type="subcellular location">
    <subcellularLocation>
        <location evidence="1 11">Cell outer membrane</location>
        <topology evidence="1 11">Multi-pass membrane protein</topology>
    </subcellularLocation>
</comment>
<feature type="signal peptide" evidence="13">
    <location>
        <begin position="1"/>
        <end position="26"/>
    </location>
</feature>
<evidence type="ECO:0000256" key="7">
    <source>
        <dbReference type="ARBA" id="ARBA00023065"/>
    </source>
</evidence>
<keyword evidence="7" id="KW-0406">Ion transport</keyword>
<dbReference type="InterPro" id="IPR036942">
    <property type="entry name" value="Beta-barrel_TonB_sf"/>
</dbReference>
<evidence type="ECO:0008006" key="18">
    <source>
        <dbReference type="Google" id="ProtNLM"/>
    </source>
</evidence>
<feature type="domain" description="TonB-dependent receptor-like beta-barrel" evidence="14">
    <location>
        <begin position="326"/>
        <end position="739"/>
    </location>
</feature>
<protein>
    <recommendedName>
        <fullName evidence="18">TonB-dependent receptor</fullName>
    </recommendedName>
</protein>
<evidence type="ECO:0000256" key="6">
    <source>
        <dbReference type="ARBA" id="ARBA00023004"/>
    </source>
</evidence>
<sequence length="787" mass="83671">MRRTLAVRIAAIALAAQMGVAMPVYAQSEAPAPDDGNAQATAAANGEIVVTARKREETLSDAPLAINAYGGAQLEQAAVGSLEDMEALVPGLVAQSTATSAGGILYLRGVGSSASNGLIDQAVAVNIDGVAMANAQLLQAGQYDMQQVEVLRGPQALFFGKNSPGGVISVTSKDPGRDFEASTTVGYELYAREIFGEGYVSGPVTDTLGLRLFGRYSNMDGYYKVVSADTPTSLASTRKRYTPSSDIFLRGTAVWEPGDRFTARAKLIYTRLKDEMGPQGQRIDCPTGAPQPNFGLTIIVPDACKLDREVITGSRRPALLTDPVLRNDADGFRVNEQWLASLDLDFAVTDDLTINSITGYYSLDDAYAGDFLMQAQNRVVATARIKSEQLSQELRLTSSFDGPLNFMVGGFAEKRDASGYLAIPPFGNASRDDYQQTQHAYSVFGELSFKLVENLVLSGGARYTHEVKKLDVSSPGFGGPIALPIDRLRFNDTSPQVTLAYYPSDDITLFASYKQGFKSGGFDIGSGVARRASLGATNTYKGEDVSGFEAGGKFTLADGALQLNVTAFSYDYKNLQVSLLDNVALSLSIKNAAAATVRGLEGEFIVTPRGVDGLTIRGNASYLDATYDQFLAGCFSGQTPAQGCSLRGSAGEPAQDLSGTRLLYAPEFSAGLGFSYETAIAASGMSLLFASDMNYSGSYETLQAQKPGSEQGEFAKINASISLRGPDKKWDLSLIGRNLTGKLTVANPADVPGTGSGTGTAAGIPADTHAFLNRRGREVLLRLRFDW</sequence>
<dbReference type="Pfam" id="PF00593">
    <property type="entry name" value="TonB_dep_Rec_b-barrel"/>
    <property type="match status" value="1"/>
</dbReference>
<reference evidence="16 17" key="1">
    <citation type="submission" date="2017-08" db="EMBL/GenBank/DDBJ databases">
        <title>Infants hospitalized years apart are colonized by the same room-sourced microbial strains.</title>
        <authorList>
            <person name="Brooks B."/>
            <person name="Olm M.R."/>
            <person name="Firek B.A."/>
            <person name="Baker R."/>
            <person name="Thomas B.C."/>
            <person name="Morowitz M.J."/>
            <person name="Banfield J.F."/>
        </authorList>
    </citation>
    <scope>NUCLEOTIDE SEQUENCE [LARGE SCALE GENOMIC DNA]</scope>
    <source>
        <strain evidence="16">S2_005_003_R2_47</strain>
    </source>
</reference>
<gene>
    <name evidence="16" type="ORF">DI569_01315</name>
</gene>
<dbReference type="Proteomes" id="UP000248597">
    <property type="component" value="Unassembled WGS sequence"/>
</dbReference>
<dbReference type="GO" id="GO:0006826">
    <property type="term" value="P:iron ion transport"/>
    <property type="evidence" value="ECO:0007669"/>
    <property type="project" value="UniProtKB-KW"/>
</dbReference>
<evidence type="ECO:0000256" key="2">
    <source>
        <dbReference type="ARBA" id="ARBA00022448"/>
    </source>
</evidence>
<name>A0A2W5L7I9_SPHMC</name>
<evidence type="ECO:0000256" key="3">
    <source>
        <dbReference type="ARBA" id="ARBA00022452"/>
    </source>
</evidence>
<feature type="chain" id="PRO_5016143942" description="TonB-dependent receptor" evidence="13">
    <location>
        <begin position="27"/>
        <end position="787"/>
    </location>
</feature>
<evidence type="ECO:0000256" key="8">
    <source>
        <dbReference type="ARBA" id="ARBA00023077"/>
    </source>
</evidence>
<dbReference type="EMBL" id="QFPJ01000002">
    <property type="protein sequence ID" value="PZQ24489.1"/>
    <property type="molecule type" value="Genomic_DNA"/>
</dbReference>
<dbReference type="GO" id="GO:0009279">
    <property type="term" value="C:cell outer membrane"/>
    <property type="evidence" value="ECO:0007669"/>
    <property type="project" value="UniProtKB-SubCell"/>
</dbReference>
<dbReference type="PANTHER" id="PTHR32552:SF81">
    <property type="entry name" value="TONB-DEPENDENT OUTER MEMBRANE RECEPTOR"/>
    <property type="match status" value="1"/>
</dbReference>
<keyword evidence="2 11" id="KW-0813">Transport</keyword>
<dbReference type="InterPro" id="IPR000531">
    <property type="entry name" value="Beta-barrel_TonB"/>
</dbReference>
<evidence type="ECO:0000259" key="15">
    <source>
        <dbReference type="Pfam" id="PF07715"/>
    </source>
</evidence>
<organism evidence="16 17">
    <name type="scientific">Sphingopyxis macrogoltabida</name>
    <name type="common">Sphingomonas macrogoltabidus</name>
    <dbReference type="NCBI Taxonomy" id="33050"/>
    <lineage>
        <taxon>Bacteria</taxon>
        <taxon>Pseudomonadati</taxon>
        <taxon>Pseudomonadota</taxon>
        <taxon>Alphaproteobacteria</taxon>
        <taxon>Sphingomonadales</taxon>
        <taxon>Sphingomonadaceae</taxon>
        <taxon>Sphingopyxis</taxon>
    </lineage>
</organism>
<evidence type="ECO:0000313" key="17">
    <source>
        <dbReference type="Proteomes" id="UP000248597"/>
    </source>
</evidence>
<feature type="domain" description="TonB-dependent receptor plug" evidence="15">
    <location>
        <begin position="59"/>
        <end position="167"/>
    </location>
</feature>
<dbReference type="PROSITE" id="PS52016">
    <property type="entry name" value="TONB_DEPENDENT_REC_3"/>
    <property type="match status" value="1"/>
</dbReference>
<evidence type="ECO:0000256" key="10">
    <source>
        <dbReference type="ARBA" id="ARBA00023237"/>
    </source>
</evidence>
<dbReference type="AlphaFoldDB" id="A0A2W5L7I9"/>